<feature type="compositionally biased region" description="Basic and acidic residues" evidence="1">
    <location>
        <begin position="87"/>
        <end position="142"/>
    </location>
</feature>
<accession>A0A9P5BZC6</accession>
<organism evidence="2 3">
    <name type="scientific">Didymella heteroderae</name>
    <dbReference type="NCBI Taxonomy" id="1769908"/>
    <lineage>
        <taxon>Eukaryota</taxon>
        <taxon>Fungi</taxon>
        <taxon>Dikarya</taxon>
        <taxon>Ascomycota</taxon>
        <taxon>Pezizomycotina</taxon>
        <taxon>Dothideomycetes</taxon>
        <taxon>Pleosporomycetidae</taxon>
        <taxon>Pleosporales</taxon>
        <taxon>Pleosporineae</taxon>
        <taxon>Didymellaceae</taxon>
        <taxon>Didymella</taxon>
    </lineage>
</organism>
<sequence>MGSKHSKPSTTSRDPHHDLANRAAANINTQYSDGLGHAQVAAAIPNPKGKDLFMVHLRQNDEGKYALDQECYEKTEELLWNSGQNVWDKRPEGHGRHGNIDVRLREERDRRRGEWKREERGGAEEGQGEERVLAGLRGDVDG</sequence>
<reference evidence="2" key="1">
    <citation type="submission" date="2019-04" db="EMBL/GenBank/DDBJ databases">
        <title>Sequencing of skin fungus with MAO and IRED activity.</title>
        <authorList>
            <person name="Marsaioli A.J."/>
            <person name="Bonatto J.M.C."/>
            <person name="Reis Junior O."/>
        </authorList>
    </citation>
    <scope>NUCLEOTIDE SEQUENCE</scope>
    <source>
        <strain evidence="2">28M1</strain>
    </source>
</reference>
<dbReference type="OrthoDB" id="3796118at2759"/>
<dbReference type="Proteomes" id="UP000758155">
    <property type="component" value="Unassembled WGS sequence"/>
</dbReference>
<dbReference type="EMBL" id="SWKV01000054">
    <property type="protein sequence ID" value="KAF3035892.1"/>
    <property type="molecule type" value="Genomic_DNA"/>
</dbReference>
<keyword evidence="3" id="KW-1185">Reference proteome</keyword>
<evidence type="ECO:0000313" key="2">
    <source>
        <dbReference type="EMBL" id="KAF3035892.1"/>
    </source>
</evidence>
<protein>
    <submittedName>
        <fullName evidence="2">Uncharacterized protein</fullName>
    </submittedName>
</protein>
<evidence type="ECO:0000256" key="1">
    <source>
        <dbReference type="SAM" id="MobiDB-lite"/>
    </source>
</evidence>
<gene>
    <name evidence="2" type="ORF">E8E12_000478</name>
</gene>
<feature type="region of interest" description="Disordered" evidence="1">
    <location>
        <begin position="85"/>
        <end position="142"/>
    </location>
</feature>
<proteinExistence type="predicted"/>
<evidence type="ECO:0000313" key="3">
    <source>
        <dbReference type="Proteomes" id="UP000758155"/>
    </source>
</evidence>
<comment type="caution">
    <text evidence="2">The sequence shown here is derived from an EMBL/GenBank/DDBJ whole genome shotgun (WGS) entry which is preliminary data.</text>
</comment>
<name>A0A9P5BZC6_9PLEO</name>
<dbReference type="AlphaFoldDB" id="A0A9P5BZC6"/>